<proteinExistence type="predicted"/>
<name>A0A517T7L7_9PLAN</name>
<dbReference type="EMBL" id="CP036316">
    <property type="protein sequence ID" value="QDT64372.1"/>
    <property type="molecule type" value="Genomic_DNA"/>
</dbReference>
<dbReference type="Proteomes" id="UP000319976">
    <property type="component" value="Chromosome"/>
</dbReference>
<keyword evidence="2" id="KW-1185">Reference proteome</keyword>
<dbReference type="AlphaFoldDB" id="A0A517T7L7"/>
<dbReference type="KEGG" id="chya:V22_16060"/>
<gene>
    <name evidence="1" type="ORF">V22_16060</name>
</gene>
<sequence>MKLINLPAQTIEQQRSLFKDYWVFSGPASNMTFLEWAKGGEEVDVIDLSSLEKINNGVVSLDHWNLLSSDEAMGFDPFSNEHPVLCSIQNISSVVLSITGLSQRLSNHLIIPARRDFILIEKSMNVEFNDDFSDKLKADESSDSAGMKYVFLDDFENEDAAASFLVPLNGNIQPGSVNVIILAEEKYAKGCVGAKLSRTITKGRKSCEIQVGRCFLSD</sequence>
<protein>
    <submittedName>
        <fullName evidence="1">Uncharacterized protein</fullName>
    </submittedName>
</protein>
<accession>A0A517T7L7</accession>
<evidence type="ECO:0000313" key="1">
    <source>
        <dbReference type="EMBL" id="QDT64372.1"/>
    </source>
</evidence>
<reference evidence="1 2" key="1">
    <citation type="submission" date="2019-02" db="EMBL/GenBank/DDBJ databases">
        <title>Deep-cultivation of Planctomycetes and their phenomic and genomic characterization uncovers novel biology.</title>
        <authorList>
            <person name="Wiegand S."/>
            <person name="Jogler M."/>
            <person name="Boedeker C."/>
            <person name="Pinto D."/>
            <person name="Vollmers J."/>
            <person name="Rivas-Marin E."/>
            <person name="Kohn T."/>
            <person name="Peeters S.H."/>
            <person name="Heuer A."/>
            <person name="Rast P."/>
            <person name="Oberbeckmann S."/>
            <person name="Bunk B."/>
            <person name="Jeske O."/>
            <person name="Meyerdierks A."/>
            <person name="Storesund J.E."/>
            <person name="Kallscheuer N."/>
            <person name="Luecker S."/>
            <person name="Lage O.M."/>
            <person name="Pohl T."/>
            <person name="Merkel B.J."/>
            <person name="Hornburger P."/>
            <person name="Mueller R.-W."/>
            <person name="Bruemmer F."/>
            <person name="Labrenz M."/>
            <person name="Spormann A.M."/>
            <person name="Op den Camp H."/>
            <person name="Overmann J."/>
            <person name="Amann R."/>
            <person name="Jetten M.S.M."/>
            <person name="Mascher T."/>
            <person name="Medema M.H."/>
            <person name="Devos D.P."/>
            <person name="Kaster A.-K."/>
            <person name="Ovreas L."/>
            <person name="Rohde M."/>
            <person name="Galperin M.Y."/>
            <person name="Jogler C."/>
        </authorList>
    </citation>
    <scope>NUCLEOTIDE SEQUENCE [LARGE SCALE GENOMIC DNA]</scope>
    <source>
        <strain evidence="1 2">V22</strain>
    </source>
</reference>
<dbReference type="RefSeq" id="WP_145261481.1">
    <property type="nucleotide sequence ID" value="NZ_CP036316.1"/>
</dbReference>
<organism evidence="1 2">
    <name type="scientific">Calycomorphotria hydatis</name>
    <dbReference type="NCBI Taxonomy" id="2528027"/>
    <lineage>
        <taxon>Bacteria</taxon>
        <taxon>Pseudomonadati</taxon>
        <taxon>Planctomycetota</taxon>
        <taxon>Planctomycetia</taxon>
        <taxon>Planctomycetales</taxon>
        <taxon>Planctomycetaceae</taxon>
        <taxon>Calycomorphotria</taxon>
    </lineage>
</organism>
<evidence type="ECO:0000313" key="2">
    <source>
        <dbReference type="Proteomes" id="UP000319976"/>
    </source>
</evidence>